<dbReference type="AlphaFoldDB" id="A0A0J9UN17"/>
<evidence type="ECO:0000313" key="3">
    <source>
        <dbReference type="Proteomes" id="UP000009097"/>
    </source>
</evidence>
<reference evidence="2" key="1">
    <citation type="submission" date="2007-04" db="EMBL/GenBank/DDBJ databases">
        <authorList>
            <consortium name="The Broad Institute Genome Sequencing Platform"/>
            <person name="Birren B."/>
            <person name="Lander E."/>
            <person name="Galagan J."/>
            <person name="Nusbaum C."/>
            <person name="Devon K."/>
            <person name="Ma L.-J."/>
            <person name="Jaffe D."/>
            <person name="Butler J."/>
            <person name="Alvarez P."/>
            <person name="Gnerre S."/>
            <person name="Grabherr M."/>
            <person name="Kleber M."/>
            <person name="Mauceli E."/>
            <person name="Brockman W."/>
            <person name="MacCallum I.A."/>
            <person name="Young S."/>
            <person name="LaButti K."/>
            <person name="DeCaprio D."/>
            <person name="Crawford M."/>
            <person name="Koehrsen M."/>
            <person name="Engels R."/>
            <person name="Montgomery P."/>
            <person name="Pearson M."/>
            <person name="Howarth C."/>
            <person name="Larson L."/>
            <person name="White J."/>
            <person name="O'Leary S."/>
            <person name="Kodira C."/>
            <person name="Zeng Q."/>
            <person name="Yandava C."/>
            <person name="Alvarado L."/>
            <person name="Kistler C."/>
            <person name="Shim W.-B."/>
            <person name="Kang S."/>
            <person name="Woloshuk C."/>
        </authorList>
    </citation>
    <scope>NUCLEOTIDE SEQUENCE</scope>
    <source>
        <strain evidence="2">4287</strain>
    </source>
</reference>
<feature type="domain" description="HNH nuclease" evidence="1">
    <location>
        <begin position="97"/>
        <end position="180"/>
    </location>
</feature>
<dbReference type="GeneID" id="28959459"/>
<dbReference type="EMBL" id="DS231699">
    <property type="protein sequence ID" value="KNB00635.1"/>
    <property type="molecule type" value="Genomic_DNA"/>
</dbReference>
<evidence type="ECO:0000313" key="2">
    <source>
        <dbReference type="EMBL" id="KNB00635.1"/>
    </source>
</evidence>
<accession>A0A0J9UN17</accession>
<dbReference type="KEGG" id="fox:FOXG_18753"/>
<evidence type="ECO:0000259" key="1">
    <source>
        <dbReference type="Pfam" id="PF13391"/>
    </source>
</evidence>
<dbReference type="Pfam" id="PF13391">
    <property type="entry name" value="HNH_2"/>
    <property type="match status" value="1"/>
</dbReference>
<dbReference type="VEuPathDB" id="FungiDB:FOXG_18753"/>
<name>A0A0J9UN17_FUSO4</name>
<dbReference type="RefSeq" id="XP_018238680.1">
    <property type="nucleotide sequence ID" value="XM_018398888.1"/>
</dbReference>
<organism evidence="2 3">
    <name type="scientific">Fusarium oxysporum f. sp. lycopersici (strain 4287 / CBS 123668 / FGSC 9935 / NRRL 34936)</name>
    <name type="common">Fusarium vascular wilt of tomato</name>
    <dbReference type="NCBI Taxonomy" id="426428"/>
    <lineage>
        <taxon>Eukaryota</taxon>
        <taxon>Fungi</taxon>
        <taxon>Dikarya</taxon>
        <taxon>Ascomycota</taxon>
        <taxon>Pezizomycotina</taxon>
        <taxon>Sordariomycetes</taxon>
        <taxon>Hypocreomycetidae</taxon>
        <taxon>Hypocreales</taxon>
        <taxon>Nectriaceae</taxon>
        <taxon>Fusarium</taxon>
        <taxon>Fusarium oxysporum species complex</taxon>
    </lineage>
</organism>
<sequence>MQRCIDSISPSCKYYLRHLRKRHRATFVPGQLGQLSIACPSTASHRSTRRDIDETTSFEVKSESTLELQAIEPPRINKHNIDFAEQTKFLARNGNACVVTGEMNPNAYHIAPFAWNDTQEHIDRTFDLGPNQTFMVGNEFANRTRYLHNRDEPGESDKTWNMISLYPQVYSWWPKGYFAFRCLEVQSLGSNESNVILEFRWMPQTKRWFGQQIDTFNTGTGHDLEEWLDGIDRFHASGNPPPMASNELRLQATTSDGAPLCSGRLIHIRIGNEDVSRFKDMIGMQWGCILITALSGATGTSQLLSNGTFDDKVMQWVQNQARFDKEHSFHPPDME</sequence>
<dbReference type="OrthoDB" id="5416097at2759"/>
<reference evidence="2" key="2">
    <citation type="journal article" date="2010" name="Nature">
        <title>Comparative genomics reveals mobile pathogenicity chromosomes in Fusarium.</title>
        <authorList>
            <person name="Ma L.J."/>
            <person name="van der Does H.C."/>
            <person name="Borkovich K.A."/>
            <person name="Coleman J.J."/>
            <person name="Daboussi M.J."/>
            <person name="Di Pietro A."/>
            <person name="Dufresne M."/>
            <person name="Freitag M."/>
            <person name="Grabherr M."/>
            <person name="Henrissat B."/>
            <person name="Houterman P.M."/>
            <person name="Kang S."/>
            <person name="Shim W.B."/>
            <person name="Woloshuk C."/>
            <person name="Xie X."/>
            <person name="Xu J.R."/>
            <person name="Antoniw J."/>
            <person name="Baker S.E."/>
            <person name="Bluhm B.H."/>
            <person name="Breakspear A."/>
            <person name="Brown D.W."/>
            <person name="Butchko R.A."/>
            <person name="Chapman S."/>
            <person name="Coulson R."/>
            <person name="Coutinho P.M."/>
            <person name="Danchin E.G."/>
            <person name="Diener A."/>
            <person name="Gale L.R."/>
            <person name="Gardiner D.M."/>
            <person name="Goff S."/>
            <person name="Hammond-Kosack K.E."/>
            <person name="Hilburn K."/>
            <person name="Hua-Van A."/>
            <person name="Jonkers W."/>
            <person name="Kazan K."/>
            <person name="Kodira C.D."/>
            <person name="Koehrsen M."/>
            <person name="Kumar L."/>
            <person name="Lee Y.H."/>
            <person name="Li L."/>
            <person name="Manners J.M."/>
            <person name="Miranda-Saavedra D."/>
            <person name="Mukherjee M."/>
            <person name="Park G."/>
            <person name="Park J."/>
            <person name="Park S.Y."/>
            <person name="Proctor R.H."/>
            <person name="Regev A."/>
            <person name="Ruiz-Roldan M.C."/>
            <person name="Sain D."/>
            <person name="Sakthikumar S."/>
            <person name="Sykes S."/>
            <person name="Schwartz D.C."/>
            <person name="Turgeon B.G."/>
            <person name="Wapinski I."/>
            <person name="Yoder O."/>
            <person name="Young S."/>
            <person name="Zeng Q."/>
            <person name="Zhou S."/>
            <person name="Galagan J."/>
            <person name="Cuomo C.A."/>
            <person name="Kistler H.C."/>
            <person name="Rep M."/>
        </authorList>
    </citation>
    <scope>NUCLEOTIDE SEQUENCE [LARGE SCALE GENOMIC DNA]</scope>
    <source>
        <strain evidence="2">4287</strain>
    </source>
</reference>
<proteinExistence type="predicted"/>
<gene>
    <name evidence="2" type="ORF">FOXG_18753</name>
</gene>
<protein>
    <recommendedName>
        <fullName evidence="1">HNH nuclease domain-containing protein</fullName>
    </recommendedName>
</protein>
<dbReference type="Proteomes" id="UP000009097">
    <property type="component" value="Unassembled WGS sequence"/>
</dbReference>
<dbReference type="InterPro" id="IPR003615">
    <property type="entry name" value="HNH_nuc"/>
</dbReference>